<evidence type="ECO:0000313" key="8">
    <source>
        <dbReference type="Proteomes" id="UP000381260"/>
    </source>
</evidence>
<keyword evidence="5" id="KW-0805">Transcription regulation</keyword>
<evidence type="ECO:0000313" key="7">
    <source>
        <dbReference type="EMBL" id="QGH59399.1"/>
    </source>
</evidence>
<dbReference type="Proteomes" id="UP000381260">
    <property type="component" value="Chromosome"/>
</dbReference>
<sequence length="153" mass="16781">MLDFRFPTAMQMVLSVAVAEKLGVRSTSAVLAAGLEANPSFIRKLMVPLTKNGIIVSTLGRPAEQITLRDIYLSVIDDKRIWAARPEGPARCLVSANACWYFKSVVNEAEEASLNVLARYTVADSLAELERGDKRACAAYAMQDVKDEETAEK</sequence>
<name>A0A5Q2V5K3_SERPR</name>
<keyword evidence="4" id="KW-0411">Iron-sulfur</keyword>
<evidence type="ECO:0000256" key="1">
    <source>
        <dbReference type="ARBA" id="ARBA00022491"/>
    </source>
</evidence>
<dbReference type="InterPro" id="IPR036390">
    <property type="entry name" value="WH_DNA-bd_sf"/>
</dbReference>
<evidence type="ECO:0000256" key="6">
    <source>
        <dbReference type="ARBA" id="ARBA00023163"/>
    </source>
</evidence>
<reference evidence="7 8" key="1">
    <citation type="submission" date="2019-11" db="EMBL/GenBank/DDBJ databases">
        <title>The Phosphoenolpyruvate Phosphotransferase System Regulates Serratia proteamaculans 336X Biofilm Formation and Wheat Roots colonization.</title>
        <authorList>
            <person name="Liu F."/>
        </authorList>
    </citation>
    <scope>NUCLEOTIDE SEQUENCE [LARGE SCALE GENOMIC DNA]</scope>
    <source>
        <strain evidence="7 8">336X</strain>
    </source>
</reference>
<evidence type="ECO:0000256" key="5">
    <source>
        <dbReference type="ARBA" id="ARBA00023015"/>
    </source>
</evidence>
<organism evidence="7 8">
    <name type="scientific">Serratia proteamaculans</name>
    <dbReference type="NCBI Taxonomy" id="28151"/>
    <lineage>
        <taxon>Bacteria</taxon>
        <taxon>Pseudomonadati</taxon>
        <taxon>Pseudomonadota</taxon>
        <taxon>Gammaproteobacteria</taxon>
        <taxon>Enterobacterales</taxon>
        <taxon>Yersiniaceae</taxon>
        <taxon>Serratia</taxon>
    </lineage>
</organism>
<evidence type="ECO:0000256" key="3">
    <source>
        <dbReference type="ARBA" id="ARBA00023004"/>
    </source>
</evidence>
<protein>
    <submittedName>
        <fullName evidence="7">Rrf2 family transcriptional regulator</fullName>
    </submittedName>
</protein>
<keyword evidence="1" id="KW-0678">Repressor</keyword>
<evidence type="ECO:0000256" key="4">
    <source>
        <dbReference type="ARBA" id="ARBA00023014"/>
    </source>
</evidence>
<gene>
    <name evidence="7" type="ORF">GHV41_00435</name>
</gene>
<dbReference type="InterPro" id="IPR036388">
    <property type="entry name" value="WH-like_DNA-bd_sf"/>
</dbReference>
<dbReference type="SUPFAM" id="SSF46785">
    <property type="entry name" value="Winged helix' DNA-binding domain"/>
    <property type="match status" value="1"/>
</dbReference>
<dbReference type="Gene3D" id="1.10.10.10">
    <property type="entry name" value="Winged helix-like DNA-binding domain superfamily/Winged helix DNA-binding domain"/>
    <property type="match status" value="1"/>
</dbReference>
<keyword evidence="6" id="KW-0804">Transcription</keyword>
<keyword evidence="2" id="KW-0001">2Fe-2S</keyword>
<accession>A0A5Q2V5K3</accession>
<dbReference type="RefSeq" id="WP_153857138.1">
    <property type="nucleotide sequence ID" value="NZ_CP045913.1"/>
</dbReference>
<keyword evidence="3" id="KW-0408">Iron</keyword>
<evidence type="ECO:0000256" key="2">
    <source>
        <dbReference type="ARBA" id="ARBA00022714"/>
    </source>
</evidence>
<keyword evidence="2" id="KW-0479">Metal-binding</keyword>
<dbReference type="Pfam" id="PF02082">
    <property type="entry name" value="Rrf2"/>
    <property type="match status" value="1"/>
</dbReference>
<dbReference type="InterPro" id="IPR000944">
    <property type="entry name" value="Tscrpt_reg_Rrf2"/>
</dbReference>
<proteinExistence type="predicted"/>
<dbReference type="GO" id="GO:0051537">
    <property type="term" value="F:2 iron, 2 sulfur cluster binding"/>
    <property type="evidence" value="ECO:0007669"/>
    <property type="project" value="UniProtKB-KW"/>
</dbReference>
<dbReference type="AlphaFoldDB" id="A0A5Q2V5K3"/>
<dbReference type="EMBL" id="CP045913">
    <property type="protein sequence ID" value="QGH59399.1"/>
    <property type="molecule type" value="Genomic_DNA"/>
</dbReference>